<keyword evidence="4 8" id="KW-1133">Transmembrane helix</keyword>
<dbReference type="CDD" id="cd07302">
    <property type="entry name" value="CHD"/>
    <property type="match status" value="2"/>
</dbReference>
<dbReference type="InterPro" id="IPR029787">
    <property type="entry name" value="Nucleotide_cyclase"/>
</dbReference>
<dbReference type="InterPro" id="IPR001054">
    <property type="entry name" value="A/G_cyclase"/>
</dbReference>
<feature type="transmembrane region" description="Helical" evidence="8">
    <location>
        <begin position="741"/>
        <end position="760"/>
    </location>
</feature>
<feature type="transmembrane region" description="Helical" evidence="8">
    <location>
        <begin position="708"/>
        <end position="729"/>
    </location>
</feature>
<keyword evidence="5 8" id="KW-0472">Membrane</keyword>
<dbReference type="PANTHER" id="PTHR11920">
    <property type="entry name" value="GUANYLYL CYCLASE"/>
    <property type="match status" value="1"/>
</dbReference>
<dbReference type="SMART" id="SM00044">
    <property type="entry name" value="CYCc"/>
    <property type="match status" value="2"/>
</dbReference>
<dbReference type="Pfam" id="PF00211">
    <property type="entry name" value="Guanylate_cyc"/>
    <property type="match status" value="2"/>
</dbReference>
<dbReference type="GO" id="GO:0000166">
    <property type="term" value="F:nucleotide binding"/>
    <property type="evidence" value="ECO:0007669"/>
    <property type="project" value="UniProtKB-KW"/>
</dbReference>
<comment type="subcellular location">
    <subcellularLocation>
        <location evidence="1">Membrane</location>
    </subcellularLocation>
</comment>
<feature type="transmembrane region" description="Helical" evidence="8">
    <location>
        <begin position="772"/>
        <end position="791"/>
    </location>
</feature>
<keyword evidence="3" id="KW-0547">Nucleotide-binding</keyword>
<dbReference type="AlphaFoldDB" id="A0A7S4R2B4"/>
<proteinExistence type="predicted"/>
<dbReference type="GO" id="GO:0004016">
    <property type="term" value="F:adenylate cyclase activity"/>
    <property type="evidence" value="ECO:0007669"/>
    <property type="project" value="TreeGrafter"/>
</dbReference>
<dbReference type="PANTHER" id="PTHR11920:SF335">
    <property type="entry name" value="GUANYLATE CYCLASE"/>
    <property type="match status" value="1"/>
</dbReference>
<name>A0A7S4R2B4_9DINO</name>
<dbReference type="GO" id="GO:0004383">
    <property type="term" value="F:guanylate cyclase activity"/>
    <property type="evidence" value="ECO:0007669"/>
    <property type="project" value="TreeGrafter"/>
</dbReference>
<feature type="region of interest" description="Disordered" evidence="7">
    <location>
        <begin position="508"/>
        <end position="538"/>
    </location>
</feature>
<dbReference type="GO" id="GO:0001653">
    <property type="term" value="F:peptide receptor activity"/>
    <property type="evidence" value="ECO:0007669"/>
    <property type="project" value="TreeGrafter"/>
</dbReference>
<dbReference type="PROSITE" id="PS50125">
    <property type="entry name" value="GUANYLATE_CYCLASE_2"/>
    <property type="match status" value="2"/>
</dbReference>
<evidence type="ECO:0000313" key="10">
    <source>
        <dbReference type="EMBL" id="CAE4600742.1"/>
    </source>
</evidence>
<dbReference type="EMBL" id="HBNR01041631">
    <property type="protein sequence ID" value="CAE4600742.1"/>
    <property type="molecule type" value="Transcribed_RNA"/>
</dbReference>
<evidence type="ECO:0000256" key="2">
    <source>
        <dbReference type="ARBA" id="ARBA00022692"/>
    </source>
</evidence>
<dbReference type="InterPro" id="IPR050401">
    <property type="entry name" value="Cyclic_nucleotide_synthase"/>
</dbReference>
<dbReference type="GO" id="GO:0007168">
    <property type="term" value="P:receptor guanylyl cyclase signaling pathway"/>
    <property type="evidence" value="ECO:0007669"/>
    <property type="project" value="TreeGrafter"/>
</dbReference>
<evidence type="ECO:0000256" key="5">
    <source>
        <dbReference type="ARBA" id="ARBA00023136"/>
    </source>
</evidence>
<dbReference type="Gene3D" id="3.30.70.1230">
    <property type="entry name" value="Nucleotide cyclase"/>
    <property type="match status" value="2"/>
</dbReference>
<evidence type="ECO:0000256" key="3">
    <source>
        <dbReference type="ARBA" id="ARBA00022741"/>
    </source>
</evidence>
<evidence type="ECO:0000256" key="8">
    <source>
        <dbReference type="SAM" id="Phobius"/>
    </source>
</evidence>
<reference evidence="10" key="1">
    <citation type="submission" date="2021-01" db="EMBL/GenBank/DDBJ databases">
        <authorList>
            <person name="Corre E."/>
            <person name="Pelletier E."/>
            <person name="Niang G."/>
            <person name="Scheremetjew M."/>
            <person name="Finn R."/>
            <person name="Kale V."/>
            <person name="Holt S."/>
            <person name="Cochrane G."/>
            <person name="Meng A."/>
            <person name="Brown T."/>
            <person name="Cohen L."/>
        </authorList>
    </citation>
    <scope>NUCLEOTIDE SEQUENCE</scope>
    <source>
        <strain evidence="10">CCMP3105</strain>
    </source>
</reference>
<keyword evidence="2 8" id="KW-0812">Transmembrane</keyword>
<dbReference type="SUPFAM" id="SSF55073">
    <property type="entry name" value="Nucleotide cyclase"/>
    <property type="match status" value="2"/>
</dbReference>
<evidence type="ECO:0000256" key="7">
    <source>
        <dbReference type="SAM" id="MobiDB-lite"/>
    </source>
</evidence>
<evidence type="ECO:0000256" key="1">
    <source>
        <dbReference type="ARBA" id="ARBA00004370"/>
    </source>
</evidence>
<keyword evidence="6" id="KW-0456">Lyase</keyword>
<feature type="domain" description="Guanylate cyclase" evidence="9">
    <location>
        <begin position="930"/>
        <end position="1058"/>
    </location>
</feature>
<dbReference type="GO" id="GO:0005886">
    <property type="term" value="C:plasma membrane"/>
    <property type="evidence" value="ECO:0007669"/>
    <property type="project" value="TreeGrafter"/>
</dbReference>
<feature type="transmembrane region" description="Helical" evidence="8">
    <location>
        <begin position="199"/>
        <end position="217"/>
    </location>
</feature>
<evidence type="ECO:0000256" key="6">
    <source>
        <dbReference type="ARBA" id="ARBA00023239"/>
    </source>
</evidence>
<protein>
    <recommendedName>
        <fullName evidence="9">Guanylate cyclase domain-containing protein</fullName>
    </recommendedName>
</protein>
<feature type="transmembrane region" description="Helical" evidence="8">
    <location>
        <begin position="130"/>
        <end position="148"/>
    </location>
</feature>
<evidence type="ECO:0000256" key="4">
    <source>
        <dbReference type="ARBA" id="ARBA00022989"/>
    </source>
</evidence>
<feature type="transmembrane region" description="Helical" evidence="8">
    <location>
        <begin position="851"/>
        <end position="872"/>
    </location>
</feature>
<organism evidence="10">
    <name type="scientific">Alexandrium monilatum</name>
    <dbReference type="NCBI Taxonomy" id="311494"/>
    <lineage>
        <taxon>Eukaryota</taxon>
        <taxon>Sar</taxon>
        <taxon>Alveolata</taxon>
        <taxon>Dinophyceae</taxon>
        <taxon>Gonyaulacales</taxon>
        <taxon>Pyrocystaceae</taxon>
        <taxon>Alexandrium</taxon>
    </lineage>
</organism>
<evidence type="ECO:0000259" key="9">
    <source>
        <dbReference type="PROSITE" id="PS50125"/>
    </source>
</evidence>
<accession>A0A7S4R2B4</accession>
<dbReference type="GO" id="GO:0035556">
    <property type="term" value="P:intracellular signal transduction"/>
    <property type="evidence" value="ECO:0007669"/>
    <property type="project" value="InterPro"/>
</dbReference>
<feature type="domain" description="Guanylate cyclase" evidence="9">
    <location>
        <begin position="306"/>
        <end position="437"/>
    </location>
</feature>
<gene>
    <name evidence="10" type="ORF">AMON00008_LOCUS28899</name>
</gene>
<sequence>MVAEGTHAKKWRQAIVTRSAPSAPDSLLDEDSHSRSVLSAEEEQRWQEQHMTDGIRKGATTMFFVTFSYMVLGCIRCPKEFRSISCVGLRDYLSPTTARFIEVSYLAISHGYPLVGLPVFYSCIKRPRKVLYVFMVSSFFFYLVILGLPPPVKTTAAGRWFCSVDRRSSLREHGTVHLIMAWILLTPTVLPTQRMLHLTWVYIGVGYVGASVIFHIYVNEGQFMRGRWLVDASLCTLLIAKVNMVAINKKYYIEKGQRSKFVMDLKHKESTRRMFNILEYMVPVHLIAPMLKNPGRVIAEQVECASILFIMFVDFDQTASRLEPHELLDFLNHHFTLFDGICARHGVTKIETVGEEYVCAVGVVPADVEKNKTEGHQEILGKLITAAAEILKVAEENDEVVLKMGIHTGPVVAGVIGNKLPRFRLFGDTINTAARMMQKGLPGEVQFGEETYNSLPRGVDVEHRGKIEMKGKGQVETYLLRRRKSSPAMALAPSTEPTEKKVKFSLTVETRSVSGRNSEEPCAQRDSSCSQRRSSSRKTITETLMQTIRDDANTAPTVASTSGAAGRPVDASQHAWTAATSRRSVQEVELTRLRPQAREGHGLDGTSGRPLLETTEAERATAVSRTQGGLDEASFEKTVQEVCAASLGGGKQTGEGEQRGPMDRTRRWLRSLGPGWDEFPTEMEEGFSKWYHESAIVKKLDRRLETQVLMASLQTTMELLFSVFGTGVFLKESSTRARLPVFLASRMIVCVIIMGWRLSFEQPWMKKAPQYVQVRIMLSYALIVVLWFLSYDMLTIPTASPETLEDVFTLLFVPVYVILTTLHPLLFVNSCFFVVEAVLLMYMTTFLFENLYFGLASMFVIVGYSVLNAYLAHDHERSLRARYRANANISLAQNRIEHILNTLMPVQVVEEIRENELHAPPRAHEYRCATVAQSDLCGFTKLASTRTPEEVVEFISELFGAFDELTDTYEIYKVETVGDAYIAGQADVPLTYKNLPLSVVLFGLEMIRAVHEWSRNRGFCISCRVGVHTGKCVGGIVGTEMQRYHLFGRLMSGLEVLESTAPEGRVQVSIACKEAVEGQLRAEGREVNIFEPRQETRLTTSKGEIHEFDEVGGPTFIAKSYAQIRGQLKVGT</sequence>
<feature type="transmembrane region" description="Helical" evidence="8">
    <location>
        <begin position="803"/>
        <end position="819"/>
    </location>
</feature>